<dbReference type="EMBL" id="CP002869">
    <property type="protein sequence ID" value="AEI43451.1"/>
    <property type="molecule type" value="Genomic_DNA"/>
</dbReference>
<accession>F8FJX0</accession>
<evidence type="ECO:0000259" key="1">
    <source>
        <dbReference type="Pfam" id="PF00144"/>
    </source>
</evidence>
<feature type="domain" description="Beta-lactamase-related" evidence="1">
    <location>
        <begin position="27"/>
        <end position="374"/>
    </location>
</feature>
<gene>
    <name evidence="2" type="ordered locus">KNP414_04926</name>
</gene>
<sequence>MRKEEMRMNRESLEAALQPLLDEITSSSEAYGLQAAAYLNGRLVLSVCSGTADSLSCRKVAPDTLFIGQSASKGIVATLIHRLVQAGMLAYDDPVSAYWPEFAAHGKDKITIRQVLTHSAGIPQMPEGAGMETLCDWEAMTRGIEGLSPLWEPGTKSGYHGLTFGWILGETAARAAGTPFTRLVEEEICRPLGIEGRLYFGAPPEAEPRIARISGDVQQLVSLPEELLLKRVLPVSVMPVHNPEWNEPLFHRAGVPAVGAVMTAEALARMYASLIGEGEDGVRLLSPERTAEATRLQHHQHDEVMGGRHPMALGYALGDPEQPSAMGSGSDAFGHAGMGGIIGFADPSAGLAVAVLTNRLGGEQGDGKADVRIAAKIRELLQLGR</sequence>
<dbReference type="InterPro" id="IPR001466">
    <property type="entry name" value="Beta-lactam-related"/>
</dbReference>
<dbReference type="Proteomes" id="UP000006620">
    <property type="component" value="Chromosome"/>
</dbReference>
<dbReference type="SUPFAM" id="SSF56601">
    <property type="entry name" value="beta-lactamase/transpeptidase-like"/>
    <property type="match status" value="1"/>
</dbReference>
<dbReference type="Pfam" id="PF00144">
    <property type="entry name" value="Beta-lactamase"/>
    <property type="match status" value="1"/>
</dbReference>
<dbReference type="KEGG" id="pms:KNP414_04926"/>
<protein>
    <submittedName>
        <fullName evidence="2">Beta-lactamase</fullName>
    </submittedName>
</protein>
<dbReference type="PANTHER" id="PTHR43319:SF3">
    <property type="entry name" value="BETA-LACTAMASE-RELATED DOMAIN-CONTAINING PROTEIN"/>
    <property type="match status" value="1"/>
</dbReference>
<organism evidence="2 3">
    <name type="scientific">Paenibacillus mucilaginosus (strain KNP414)</name>
    <dbReference type="NCBI Taxonomy" id="1036673"/>
    <lineage>
        <taxon>Bacteria</taxon>
        <taxon>Bacillati</taxon>
        <taxon>Bacillota</taxon>
        <taxon>Bacilli</taxon>
        <taxon>Bacillales</taxon>
        <taxon>Paenibacillaceae</taxon>
        <taxon>Paenibacillus</taxon>
    </lineage>
</organism>
<dbReference type="InterPro" id="IPR012338">
    <property type="entry name" value="Beta-lactam/transpept-like"/>
</dbReference>
<dbReference type="PATRIC" id="fig|1036673.3.peg.4542"/>
<dbReference type="HOGENOM" id="CLU_035614_3_0_9"/>
<proteinExistence type="predicted"/>
<dbReference type="Gene3D" id="3.40.710.10">
    <property type="entry name" value="DD-peptidase/beta-lactamase superfamily"/>
    <property type="match status" value="1"/>
</dbReference>
<evidence type="ECO:0000313" key="3">
    <source>
        <dbReference type="Proteomes" id="UP000006620"/>
    </source>
</evidence>
<evidence type="ECO:0000313" key="2">
    <source>
        <dbReference type="EMBL" id="AEI43451.1"/>
    </source>
</evidence>
<dbReference type="AlphaFoldDB" id="F8FJX0"/>
<reference evidence="2 3" key="2">
    <citation type="journal article" date="2013" name="Genome Announc.">
        <title>Genome Sequence of Growth-Improving Paenibacillus mucilaginosus Strain KNP414.</title>
        <authorList>
            <person name="Lu J.J."/>
            <person name="Wang J.F."/>
            <person name="Hu X.F."/>
        </authorList>
    </citation>
    <scope>NUCLEOTIDE SEQUENCE [LARGE SCALE GENOMIC DNA]</scope>
    <source>
        <strain evidence="2 3">KNP414</strain>
    </source>
</reference>
<name>F8FJX0_PAEMK</name>
<reference evidence="3" key="1">
    <citation type="submission" date="2011-06" db="EMBL/GenBank/DDBJ databases">
        <title>Complete genome sequence of Paenibacillus mucilaginosus KNP414.</title>
        <authorList>
            <person name="Wang J."/>
            <person name="Hu S."/>
            <person name="Hu X."/>
            <person name="Zhang B."/>
            <person name="Dong D."/>
            <person name="Zhang S."/>
            <person name="Zhao K."/>
            <person name="Wu D."/>
        </authorList>
    </citation>
    <scope>NUCLEOTIDE SEQUENCE [LARGE SCALE GENOMIC DNA]</scope>
    <source>
        <strain evidence="3">KNP414</strain>
    </source>
</reference>
<dbReference type="PANTHER" id="PTHR43319">
    <property type="entry name" value="BETA-LACTAMASE-RELATED"/>
    <property type="match status" value="1"/>
</dbReference>
<dbReference type="InterPro" id="IPR052907">
    <property type="entry name" value="Beta-lactamase/esterase"/>
</dbReference>